<dbReference type="EMBL" id="LMWP01000007">
    <property type="protein sequence ID" value="KUN31214.1"/>
    <property type="molecule type" value="Genomic_DNA"/>
</dbReference>
<feature type="transmembrane region" description="Helical" evidence="2">
    <location>
        <begin position="210"/>
        <end position="232"/>
    </location>
</feature>
<keyword evidence="2" id="KW-1133">Transmembrane helix</keyword>
<organism evidence="3 4">
    <name type="scientific">Streptomyces corchorusii</name>
    <name type="common">Streptomyces chibaensis</name>
    <dbReference type="NCBI Taxonomy" id="1903"/>
    <lineage>
        <taxon>Bacteria</taxon>
        <taxon>Bacillati</taxon>
        <taxon>Actinomycetota</taxon>
        <taxon>Actinomycetes</taxon>
        <taxon>Kitasatosporales</taxon>
        <taxon>Streptomycetaceae</taxon>
        <taxon>Streptomyces</taxon>
    </lineage>
</organism>
<sequence>MAGSAHAAVDTANREHARRASAGSGHAVWPTAVVAAAFSLAQLVLVRPGLGLGWDETVYVSQVSGHAPASFFSAPRARGVSLLVAPVAAWSSSTALLRIYLALLSGLALFLALRAWRGLFPVRVLAFGGALFASLWVTLFYGPQAMPNYWVAVAALTAVACCLRAPTDRGALWGLAGSAAVMAWMRPVDAVWATVPLLALGLARRHRRALLVLLAGLAAGAAEWVIEAYASYGGLARRLSDGSAIQGGLGWHFAVVDQLRGLGGRTLCRPCTGALPHPLVTLWWFALPVLAVLALVVARRGRRRAATVLPLACAATAAFPYLFLIGYAAPRFLLPAYALLAIPVADALAHLTARSRPPAQRSASRLPSRPARRLPARPGRRSAAHPSAHPSHGSTPPSAPATADRPTVDPVPDSPPADVPTRDPAPDPAPCPAPHRSPCPTPPPGQLPPPHPARRPLALVLVCACLAVHLAVQLVVLLHVVGAATAAHDAWGRTAAEMRSRGVRPPCLVTGHEAIPVAFAAGCASAATSGPNANTTEDGITRTARRTPVATLVPAGSAPPRYARDWPSVPVGAVRLYYVVPGAAS</sequence>
<keyword evidence="4" id="KW-1185">Reference proteome</keyword>
<gene>
    <name evidence="3" type="ORF">AQJ11_08830</name>
</gene>
<evidence type="ECO:0008006" key="5">
    <source>
        <dbReference type="Google" id="ProtNLM"/>
    </source>
</evidence>
<feature type="compositionally biased region" description="Low complexity" evidence="1">
    <location>
        <begin position="355"/>
        <end position="369"/>
    </location>
</feature>
<evidence type="ECO:0000256" key="1">
    <source>
        <dbReference type="SAM" id="MobiDB-lite"/>
    </source>
</evidence>
<feature type="transmembrane region" description="Helical" evidence="2">
    <location>
        <begin position="122"/>
        <end position="142"/>
    </location>
</feature>
<accession>A0A117QJ51</accession>
<proteinExistence type="predicted"/>
<comment type="caution">
    <text evidence="3">The sequence shown here is derived from an EMBL/GenBank/DDBJ whole genome shotgun (WGS) entry which is preliminary data.</text>
</comment>
<feature type="compositionally biased region" description="Basic residues" evidence="1">
    <location>
        <begin position="370"/>
        <end position="383"/>
    </location>
</feature>
<feature type="region of interest" description="Disordered" evidence="1">
    <location>
        <begin position="355"/>
        <end position="450"/>
    </location>
</feature>
<evidence type="ECO:0000313" key="3">
    <source>
        <dbReference type="EMBL" id="KUN31214.1"/>
    </source>
</evidence>
<evidence type="ECO:0000313" key="4">
    <source>
        <dbReference type="Proteomes" id="UP000053398"/>
    </source>
</evidence>
<feature type="transmembrane region" description="Helical" evidence="2">
    <location>
        <begin position="282"/>
        <end position="298"/>
    </location>
</feature>
<evidence type="ECO:0000256" key="2">
    <source>
        <dbReference type="SAM" id="Phobius"/>
    </source>
</evidence>
<keyword evidence="2" id="KW-0472">Membrane</keyword>
<dbReference type="Proteomes" id="UP000053398">
    <property type="component" value="Unassembled WGS sequence"/>
</dbReference>
<feature type="transmembrane region" description="Helical" evidence="2">
    <location>
        <begin position="27"/>
        <end position="46"/>
    </location>
</feature>
<feature type="transmembrane region" description="Helical" evidence="2">
    <location>
        <begin position="172"/>
        <end position="198"/>
    </location>
</feature>
<feature type="transmembrane region" description="Helical" evidence="2">
    <location>
        <begin position="99"/>
        <end position="116"/>
    </location>
</feature>
<reference evidence="3 4" key="1">
    <citation type="submission" date="2015-10" db="EMBL/GenBank/DDBJ databases">
        <title>Draft genome sequence of Streptomyces corchorusii DSM 40340, type strain for the species Streptomyces corchorusii.</title>
        <authorList>
            <person name="Ruckert C."/>
            <person name="Winkler A."/>
            <person name="Kalinowski J."/>
            <person name="Kampfer P."/>
            <person name="Glaeser S."/>
        </authorList>
    </citation>
    <scope>NUCLEOTIDE SEQUENCE [LARGE SCALE GENOMIC DNA]</scope>
    <source>
        <strain evidence="3 4">DSM 40340</strain>
    </source>
</reference>
<dbReference type="AlphaFoldDB" id="A0A117QJ51"/>
<dbReference type="RefSeq" id="WP_059262489.1">
    <property type="nucleotide sequence ID" value="NZ_KQ948353.1"/>
</dbReference>
<keyword evidence="2" id="KW-0812">Transmembrane</keyword>
<name>A0A117QJ51_STRCK</name>
<feature type="transmembrane region" description="Helical" evidence="2">
    <location>
        <begin position="305"/>
        <end position="328"/>
    </location>
</feature>
<protein>
    <recommendedName>
        <fullName evidence="5">Integral membrane protein</fullName>
    </recommendedName>
</protein>
<feature type="compositionally biased region" description="Pro residues" evidence="1">
    <location>
        <begin position="426"/>
        <end position="450"/>
    </location>
</feature>